<protein>
    <submittedName>
        <fullName evidence="2">Uncharacterized protein</fullName>
    </submittedName>
</protein>
<evidence type="ECO:0000313" key="1">
    <source>
        <dbReference type="Proteomes" id="UP000887565"/>
    </source>
</evidence>
<organism evidence="1 2">
    <name type="scientific">Romanomermis culicivorax</name>
    <name type="common">Nematode worm</name>
    <dbReference type="NCBI Taxonomy" id="13658"/>
    <lineage>
        <taxon>Eukaryota</taxon>
        <taxon>Metazoa</taxon>
        <taxon>Ecdysozoa</taxon>
        <taxon>Nematoda</taxon>
        <taxon>Enoplea</taxon>
        <taxon>Dorylaimia</taxon>
        <taxon>Mermithida</taxon>
        <taxon>Mermithoidea</taxon>
        <taxon>Mermithidae</taxon>
        <taxon>Romanomermis</taxon>
    </lineage>
</organism>
<accession>A0A915J8H8</accession>
<reference evidence="2" key="1">
    <citation type="submission" date="2022-11" db="UniProtKB">
        <authorList>
            <consortium name="WormBaseParasite"/>
        </authorList>
    </citation>
    <scope>IDENTIFICATION</scope>
</reference>
<dbReference type="WBParaSite" id="nRc.2.0.1.t22058-RA">
    <property type="protein sequence ID" value="nRc.2.0.1.t22058-RA"/>
    <property type="gene ID" value="nRc.2.0.1.g22058"/>
</dbReference>
<name>A0A915J8H8_ROMCU</name>
<dbReference type="Proteomes" id="UP000887565">
    <property type="component" value="Unplaced"/>
</dbReference>
<keyword evidence="1" id="KW-1185">Reference proteome</keyword>
<sequence length="255" mass="28159">MRDSYPRATCKCSQCGTASDKKFQLDQNCNLVSVSDIGQDGRLWPVSADAIRRIITKCNGIDLSDDLKIIQTACSLYRNCILSTENENKRCITKENPYNEMYKRQRQGPVMADHDSKASVINSIYDMKIAQCAYDSMLVKASQLAISFKTTTNAMSCCGYGSLCKKCHLIMYCSAGIHSCDWNYDCSCHGCNFSVLGGDMDPSSTFRKKLSTEAILLACSYSKLPDVSVTINAASIKFGPCNKDKQGILTQQSVL</sequence>
<dbReference type="AlphaFoldDB" id="A0A915J8H8"/>
<evidence type="ECO:0000313" key="2">
    <source>
        <dbReference type="WBParaSite" id="nRc.2.0.1.t22058-RA"/>
    </source>
</evidence>
<proteinExistence type="predicted"/>